<comment type="caution">
    <text evidence="4">The sequence shown here is derived from an EMBL/GenBank/DDBJ whole genome shotgun (WGS) entry which is preliminary data.</text>
</comment>
<accession>A0ABR4HJH3</accession>
<evidence type="ECO:0000259" key="3">
    <source>
        <dbReference type="Pfam" id="PF04082"/>
    </source>
</evidence>
<dbReference type="EMBL" id="JBFXLS010000118">
    <property type="protein sequence ID" value="KAL2814887.1"/>
    <property type="molecule type" value="Genomic_DNA"/>
</dbReference>
<dbReference type="InterPro" id="IPR007219">
    <property type="entry name" value="XnlR_reg_dom"/>
</dbReference>
<keyword evidence="1" id="KW-0539">Nucleus</keyword>
<keyword evidence="5" id="KW-1185">Reference proteome</keyword>
<dbReference type="Proteomes" id="UP001610335">
    <property type="component" value="Unassembled WGS sequence"/>
</dbReference>
<evidence type="ECO:0000256" key="2">
    <source>
        <dbReference type="SAM" id="MobiDB-lite"/>
    </source>
</evidence>
<feature type="domain" description="Xylanolytic transcriptional activator regulatory" evidence="3">
    <location>
        <begin position="67"/>
        <end position="232"/>
    </location>
</feature>
<name>A0ABR4HJH3_9EURO</name>
<proteinExistence type="predicted"/>
<gene>
    <name evidence="4" type="ORF">BDW59DRAFT_166972</name>
</gene>
<protein>
    <recommendedName>
        <fullName evidence="3">Xylanolytic transcriptional activator regulatory domain-containing protein</fullName>
    </recommendedName>
</protein>
<dbReference type="CDD" id="cd12148">
    <property type="entry name" value="fungal_TF_MHR"/>
    <property type="match status" value="1"/>
</dbReference>
<organism evidence="4 5">
    <name type="scientific">Aspergillus cavernicola</name>
    <dbReference type="NCBI Taxonomy" id="176166"/>
    <lineage>
        <taxon>Eukaryota</taxon>
        <taxon>Fungi</taxon>
        <taxon>Dikarya</taxon>
        <taxon>Ascomycota</taxon>
        <taxon>Pezizomycotina</taxon>
        <taxon>Eurotiomycetes</taxon>
        <taxon>Eurotiomycetidae</taxon>
        <taxon>Eurotiales</taxon>
        <taxon>Aspergillaceae</taxon>
        <taxon>Aspergillus</taxon>
        <taxon>Aspergillus subgen. Nidulantes</taxon>
    </lineage>
</organism>
<sequence>MASISGGGGPDEAEARFHIDTNLAPPSPSYGGREAFTPSPGITPVSPERAQASQHLSVEDDEVLISLYYANFHAAHPIPVPRSLYASQGYPAYFKLVVHFVGSHFSDTISSHPLCSKTADLLSKVEAASSAVLSFHLVQARLLFSIVLHARNDIQHSTAVLMQAVALAPEIGMHRKSFPVGYGGQTPLEEGSLRRTWWELYVTDGFMAALQRRSSFRCHDSQPDILLLCDEVLYAQCVPSIEPLSLAQFDSRIFTDEEVGFSSFTYRVEAADYVDALDSALAAWPYHLDAAKTSMSYGTGTAEDEMLFQAHMLVQFGIMYLHFPRSDLVATVPGATRVIRQQHVPPVSTRNTHGLRALVASKQLSKLATMQVPVQKHTPLFVCAVVFAALVQLSACSLHQALGPTWDLAQVTLRSIRYMAAEILSLDSSPKASPMHPISLGDSNEQFFTPLQDLPILDLPWLDLFSSGCENWTSS</sequence>
<reference evidence="4 5" key="1">
    <citation type="submission" date="2024-07" db="EMBL/GenBank/DDBJ databases">
        <title>Section-level genome sequencing and comparative genomics of Aspergillus sections Usti and Cavernicolus.</title>
        <authorList>
            <consortium name="Lawrence Berkeley National Laboratory"/>
            <person name="Nybo J.L."/>
            <person name="Vesth T.C."/>
            <person name="Theobald S."/>
            <person name="Frisvad J.C."/>
            <person name="Larsen T.O."/>
            <person name="Kjaerboelling I."/>
            <person name="Rothschild-Mancinelli K."/>
            <person name="Lyhne E.K."/>
            <person name="Kogle M.E."/>
            <person name="Barry K."/>
            <person name="Clum A."/>
            <person name="Na H."/>
            <person name="Ledsgaard L."/>
            <person name="Lin J."/>
            <person name="Lipzen A."/>
            <person name="Kuo A."/>
            <person name="Riley R."/>
            <person name="Mondo S."/>
            <person name="LaButti K."/>
            <person name="Haridas S."/>
            <person name="Pangalinan J."/>
            <person name="Salamov A.A."/>
            <person name="Simmons B.A."/>
            <person name="Magnuson J.K."/>
            <person name="Chen J."/>
            <person name="Drula E."/>
            <person name="Henrissat B."/>
            <person name="Wiebenga A."/>
            <person name="Lubbers R.J."/>
            <person name="Gomes A.C."/>
            <person name="Makela M.R."/>
            <person name="Stajich J."/>
            <person name="Grigoriev I.V."/>
            <person name="Mortensen U.H."/>
            <person name="De vries R.P."/>
            <person name="Baker S.E."/>
            <person name="Andersen M.R."/>
        </authorList>
    </citation>
    <scope>NUCLEOTIDE SEQUENCE [LARGE SCALE GENOMIC DNA]</scope>
    <source>
        <strain evidence="4 5">CBS 600.67</strain>
    </source>
</reference>
<evidence type="ECO:0000313" key="5">
    <source>
        <dbReference type="Proteomes" id="UP001610335"/>
    </source>
</evidence>
<evidence type="ECO:0000313" key="4">
    <source>
        <dbReference type="EMBL" id="KAL2814887.1"/>
    </source>
</evidence>
<dbReference type="PANTHER" id="PTHR47431">
    <property type="entry name" value="ZN(II)2CYS6 TRANSCRIPTION FACTOR (EUROFUNG)-RELATED"/>
    <property type="match status" value="1"/>
</dbReference>
<dbReference type="Pfam" id="PF04082">
    <property type="entry name" value="Fungal_trans"/>
    <property type="match status" value="1"/>
</dbReference>
<evidence type="ECO:0000256" key="1">
    <source>
        <dbReference type="ARBA" id="ARBA00023242"/>
    </source>
</evidence>
<dbReference type="PANTHER" id="PTHR47431:SF2">
    <property type="entry name" value="ZN(II)2CYS6 TRANSCRIPTION FACTOR (EUROFUNG)"/>
    <property type="match status" value="1"/>
</dbReference>
<feature type="region of interest" description="Disordered" evidence="2">
    <location>
        <begin position="21"/>
        <end position="53"/>
    </location>
</feature>